<feature type="transmembrane region" description="Helical" evidence="1">
    <location>
        <begin position="342"/>
        <end position="359"/>
    </location>
</feature>
<evidence type="ECO:0000313" key="3">
    <source>
        <dbReference type="Proteomes" id="UP000034491"/>
    </source>
</evidence>
<proteinExistence type="predicted"/>
<keyword evidence="1" id="KW-0812">Transmembrane</keyword>
<dbReference type="EMBL" id="LANI01000002">
    <property type="protein sequence ID" value="KKJ78290.1"/>
    <property type="molecule type" value="Genomic_DNA"/>
</dbReference>
<feature type="transmembrane region" description="Helical" evidence="1">
    <location>
        <begin position="132"/>
        <end position="148"/>
    </location>
</feature>
<keyword evidence="3" id="KW-1185">Reference proteome</keyword>
<dbReference type="Proteomes" id="UP000034491">
    <property type="component" value="Unassembled WGS sequence"/>
</dbReference>
<feature type="transmembrane region" description="Helical" evidence="1">
    <location>
        <begin position="218"/>
        <end position="238"/>
    </location>
</feature>
<accession>A0A0M2RE56</accession>
<dbReference type="AlphaFoldDB" id="A0A0M2RE56"/>
<feature type="transmembrane region" description="Helical" evidence="1">
    <location>
        <begin position="371"/>
        <end position="390"/>
    </location>
</feature>
<dbReference type="PATRIC" id="fig|1549748.8.peg.1192"/>
<comment type="caution">
    <text evidence="2">The sequence shown here is derived from an EMBL/GenBank/DDBJ whole genome shotgun (WGS) entry which is preliminary data.</text>
</comment>
<organism evidence="2 3">
    <name type="scientific">Kiloniella litopenaei</name>
    <dbReference type="NCBI Taxonomy" id="1549748"/>
    <lineage>
        <taxon>Bacteria</taxon>
        <taxon>Pseudomonadati</taxon>
        <taxon>Pseudomonadota</taxon>
        <taxon>Alphaproteobacteria</taxon>
        <taxon>Rhodospirillales</taxon>
        <taxon>Kiloniellaceae</taxon>
        <taxon>Kiloniella</taxon>
    </lineage>
</organism>
<evidence type="ECO:0000313" key="2">
    <source>
        <dbReference type="EMBL" id="KKJ78290.1"/>
    </source>
</evidence>
<dbReference type="OrthoDB" id="104925at2"/>
<gene>
    <name evidence="2" type="ORF">WH95_02985</name>
</gene>
<keyword evidence="1" id="KW-0472">Membrane</keyword>
<sequence>MTDGTSLQHRKIFLKNALLMWAGLTVLIVGLSVWLSDGHLIYTLDDPYIHLSVAENITRGGYGVNATEYSSPSSSILYPLLLAFGEFVGLGFYTPLLLNIVAAGLSVYIILDFFWCYVLPRTTPSTDNFANLAALLLILSISGLALPMTGMEHSLHVLIALTTIRGLITLAEGTRTPPCPNWFILAVILGPLVRFEGIALSGATLVALLFLGRWRLAVFIGLTITTLIALYGVTMLSIGQSILPSSVMVKSNVFVSGTEQSGIGNSLLALVNNFQNSLSERWGIIFLVAILLTSLSIVWAWSKGSLFRDRLWSSPKFIIGGVLILTLLAHMVAGRYNWFHRYEVYAVSVMILGGLYLLSKNIDTSIITSNFKAKLLFIGTLLLLVIPYGLATIATPFASRGIYEQQYQLHRFATDYFVRPVAVNDLGWVSYQNDQYVLDLWGLGSEKARKLRANGKFDPQTVHTLSTSKQVDYAMIYPDWFEQSIPSQWCLIATLESEAVTAASGTVHFYAISDFATKNMPASLDRFSKTLPDRVMLERFKCTK</sequence>
<evidence type="ECO:0008006" key="4">
    <source>
        <dbReference type="Google" id="ProtNLM"/>
    </source>
</evidence>
<dbReference type="STRING" id="1549748.WH95_02985"/>
<keyword evidence="1" id="KW-1133">Transmembrane helix</keyword>
<feature type="transmembrane region" description="Helical" evidence="1">
    <location>
        <begin position="12"/>
        <end position="35"/>
    </location>
</feature>
<reference evidence="2 3" key="1">
    <citation type="submission" date="2015-03" db="EMBL/GenBank/DDBJ databases">
        <title>Genome sequence of Kiloniella sp. P1-1, isolated from the gut microflora of Pacific white shrimp, Penaeus vannamei.</title>
        <authorList>
            <person name="Shao Z."/>
            <person name="Wang L."/>
            <person name="Li X."/>
        </authorList>
    </citation>
    <scope>NUCLEOTIDE SEQUENCE [LARGE SCALE GENOMIC DNA]</scope>
    <source>
        <strain evidence="2 3">P1-1</strain>
    </source>
</reference>
<evidence type="ECO:0000256" key="1">
    <source>
        <dbReference type="SAM" id="Phobius"/>
    </source>
</evidence>
<name>A0A0M2RE56_9PROT</name>
<protein>
    <recommendedName>
        <fullName evidence="4">Glycosyltransferase RgtA/B/C/D-like domain-containing protein</fullName>
    </recommendedName>
</protein>
<feature type="transmembrane region" description="Helical" evidence="1">
    <location>
        <begin position="183"/>
        <end position="211"/>
    </location>
</feature>
<dbReference type="RefSeq" id="WP_046502713.1">
    <property type="nucleotide sequence ID" value="NZ_LANI01000002.1"/>
</dbReference>
<feature type="transmembrane region" description="Helical" evidence="1">
    <location>
        <begin position="317"/>
        <end position="336"/>
    </location>
</feature>
<feature type="transmembrane region" description="Helical" evidence="1">
    <location>
        <begin position="282"/>
        <end position="301"/>
    </location>
</feature>